<dbReference type="AlphaFoldDB" id="A0A285CKS9"/>
<organism evidence="1 2">
    <name type="scientific">Bacillus oleivorans</name>
    <dbReference type="NCBI Taxonomy" id="1448271"/>
    <lineage>
        <taxon>Bacteria</taxon>
        <taxon>Bacillati</taxon>
        <taxon>Bacillota</taxon>
        <taxon>Bacilli</taxon>
        <taxon>Bacillales</taxon>
        <taxon>Bacillaceae</taxon>
        <taxon>Bacillus</taxon>
    </lineage>
</organism>
<evidence type="ECO:0000313" key="2">
    <source>
        <dbReference type="Proteomes" id="UP000219546"/>
    </source>
</evidence>
<protein>
    <submittedName>
        <fullName evidence="1">Uncharacterized protein</fullName>
    </submittedName>
</protein>
<name>A0A285CKS9_9BACI</name>
<keyword evidence="2" id="KW-1185">Reference proteome</keyword>
<evidence type="ECO:0000313" key="1">
    <source>
        <dbReference type="EMBL" id="SNX68150.1"/>
    </source>
</evidence>
<proteinExistence type="predicted"/>
<accession>A0A285CKS9</accession>
<dbReference type="EMBL" id="OAOP01000002">
    <property type="protein sequence ID" value="SNX68150.1"/>
    <property type="molecule type" value="Genomic_DNA"/>
</dbReference>
<dbReference type="OrthoDB" id="2959323at2"/>
<dbReference type="RefSeq" id="WP_097157550.1">
    <property type="nucleotide sequence ID" value="NZ_JBEPMQ010000001.1"/>
</dbReference>
<dbReference type="Proteomes" id="UP000219546">
    <property type="component" value="Unassembled WGS sequence"/>
</dbReference>
<gene>
    <name evidence="1" type="ORF">SAMN05877753_102359</name>
</gene>
<sequence>MAYILKGVHCEKEGNVNQLSFFIQNNKIVSIRRHFRYTNCYYVDLSQYLISPAHVVADLSFPNLNFKDFKQYMINEFLLKGCTTLLVPFRVEYEFKWKEQLQKIRKQLVGSPIDYVLSVRIPARLVTPSIIRKCKREKISSIFVEITDETDLYRIEWGWMRDAMFPYPVTLIPHVLIEDKKRKIEKIEKWTSILSQVGIPFLEKPIPSFTPISKEELIKLGIYPQKGFLQVGGEVSYNLYYLPKSEDKTSILYDSRKLCITVDKGKVIRAGEDVSYLSGAGNEIPIYVPQFFQITS</sequence>
<reference evidence="1 2" key="1">
    <citation type="submission" date="2017-08" db="EMBL/GenBank/DDBJ databases">
        <authorList>
            <person name="de Groot N.N."/>
        </authorList>
    </citation>
    <scope>NUCLEOTIDE SEQUENCE [LARGE SCALE GENOMIC DNA]</scope>
    <source>
        <strain evidence="1 2">JC228</strain>
    </source>
</reference>